<dbReference type="EMBL" id="FQWQ01000006">
    <property type="protein sequence ID" value="SHH97676.1"/>
    <property type="molecule type" value="Genomic_DNA"/>
</dbReference>
<feature type="transmembrane region" description="Helical" evidence="1">
    <location>
        <begin position="390"/>
        <end position="409"/>
    </location>
</feature>
<name>A0A1M5XD25_9BACT</name>
<feature type="transmembrane region" description="Helical" evidence="1">
    <location>
        <begin position="32"/>
        <end position="54"/>
    </location>
</feature>
<proteinExistence type="predicted"/>
<dbReference type="RefSeq" id="WP_073142729.1">
    <property type="nucleotide sequence ID" value="NZ_FQWQ01000006.1"/>
</dbReference>
<accession>A0A1M5XD25</accession>
<dbReference type="InterPro" id="IPR026898">
    <property type="entry name" value="PrsW"/>
</dbReference>
<dbReference type="PANTHER" id="PTHR36844">
    <property type="entry name" value="PROTEASE PRSW"/>
    <property type="match status" value="1"/>
</dbReference>
<feature type="transmembrane region" description="Helical" evidence="1">
    <location>
        <begin position="358"/>
        <end position="378"/>
    </location>
</feature>
<feature type="transmembrane region" description="Helical" evidence="1">
    <location>
        <begin position="488"/>
        <end position="509"/>
    </location>
</feature>
<dbReference type="PANTHER" id="PTHR36844:SF1">
    <property type="entry name" value="PROTEASE PRSW"/>
    <property type="match status" value="1"/>
</dbReference>
<gene>
    <name evidence="2" type="ORF">SAMN04488109_6408</name>
</gene>
<protein>
    <submittedName>
        <fullName evidence="2">Membrane proteinase PrsW, cleaves anti-sigma factor RsiW, M82 family</fullName>
    </submittedName>
</protein>
<dbReference type="SUPFAM" id="SSF48452">
    <property type="entry name" value="TPR-like"/>
    <property type="match status" value="1"/>
</dbReference>
<evidence type="ECO:0000313" key="2">
    <source>
        <dbReference type="EMBL" id="SHH97676.1"/>
    </source>
</evidence>
<feature type="transmembrane region" description="Helical" evidence="1">
    <location>
        <begin position="283"/>
        <end position="303"/>
    </location>
</feature>
<keyword evidence="3" id="KW-1185">Reference proteome</keyword>
<organism evidence="2 3">
    <name type="scientific">Chryseolinea serpens</name>
    <dbReference type="NCBI Taxonomy" id="947013"/>
    <lineage>
        <taxon>Bacteria</taxon>
        <taxon>Pseudomonadati</taxon>
        <taxon>Bacteroidota</taxon>
        <taxon>Cytophagia</taxon>
        <taxon>Cytophagales</taxon>
        <taxon>Fulvivirgaceae</taxon>
        <taxon>Chryseolinea</taxon>
    </lineage>
</organism>
<keyword evidence="1" id="KW-0812">Transmembrane</keyword>
<sequence length="697" mass="80778">MIYFFIVLIGGAYLGWRFNALSNKNLFFRSPLFIALMSSATLLVCAAAVVNIFFKNPPTEVSLADDVVARSTLGDTTWHGLVQQSPEFHYRRIHYLSQYSEDLDALQKKYEQLARSNDTIASAIGHFGLGAIYLKKEDRKKATFHLDHVQRDDFPYVHYCRGVLYMDGGEPRLAEAQFERELHVKGGNFQGAFSYLLTQYEKHKNFSMLKELLKYDPSPELFPDELRRRLHWETGDFTGYVTSLLQSIGHVVNVPGFVAALLISAMWLSYIRYLRVFRPRRDLVLLLCLFCGGMIATPLVLSFGDFRELYFPWEMDHTFWNDLCYTIFMIGVPEELVKFLPFLLVMMLSSRIKEPIDFVVYASASALGFAFVENVLYFQNLSAGIIHGRAYLSVIGHMIAASIVVYGFVVSRFQFKHISAWISVPISFMLGATVHGLYDFLIMHDHFLLFVVFFIFMVQVWIIILNNCLNNSPFFSYDKVKLLEKSKYVALGLTFIFAFEYVLVGFMRGPEKANFEFYSSLPFAATIIAFFASNLSSFNVVRGYWRDIYFSSREKRGYGTLQRRTLATSWYFVNSIRAHNYVGRKIRLSNDPYNHRLAEVLDGEYEGEIVSRIVLKDQGDLDPHWFVVKFSRQLPFEDHHPYYALVKLRNQNDSLLYEDDVQIFFKSIPDLSKLKMNYPRKEQFPFHGWAYMALCVA</sequence>
<reference evidence="2 3" key="1">
    <citation type="submission" date="2016-11" db="EMBL/GenBank/DDBJ databases">
        <authorList>
            <person name="Jaros S."/>
            <person name="Januszkiewicz K."/>
            <person name="Wedrychowicz H."/>
        </authorList>
    </citation>
    <scope>NUCLEOTIDE SEQUENCE [LARGE SCALE GENOMIC DNA]</scope>
    <source>
        <strain evidence="2 3">DSM 24574</strain>
    </source>
</reference>
<dbReference type="Pfam" id="PF13367">
    <property type="entry name" value="PrsW-protease"/>
    <property type="match status" value="1"/>
</dbReference>
<feature type="transmembrane region" description="Helical" evidence="1">
    <location>
        <begin position="421"/>
        <end position="441"/>
    </location>
</feature>
<dbReference type="Proteomes" id="UP000184212">
    <property type="component" value="Unassembled WGS sequence"/>
</dbReference>
<feature type="transmembrane region" description="Helical" evidence="1">
    <location>
        <begin position="252"/>
        <end position="271"/>
    </location>
</feature>
<dbReference type="AlphaFoldDB" id="A0A1M5XD25"/>
<feature type="transmembrane region" description="Helical" evidence="1">
    <location>
        <begin position="323"/>
        <end position="346"/>
    </location>
</feature>
<evidence type="ECO:0000256" key="1">
    <source>
        <dbReference type="SAM" id="Phobius"/>
    </source>
</evidence>
<keyword evidence="1" id="KW-1133">Transmembrane helix</keyword>
<keyword evidence="1" id="KW-0472">Membrane</keyword>
<dbReference type="GO" id="GO:0008233">
    <property type="term" value="F:peptidase activity"/>
    <property type="evidence" value="ECO:0007669"/>
    <property type="project" value="InterPro"/>
</dbReference>
<feature type="transmembrane region" description="Helical" evidence="1">
    <location>
        <begin position="521"/>
        <end position="545"/>
    </location>
</feature>
<dbReference type="STRING" id="947013.SAMN04488109_6408"/>
<evidence type="ECO:0000313" key="3">
    <source>
        <dbReference type="Proteomes" id="UP000184212"/>
    </source>
</evidence>
<dbReference type="Gene3D" id="1.25.40.10">
    <property type="entry name" value="Tetratricopeptide repeat domain"/>
    <property type="match status" value="1"/>
</dbReference>
<dbReference type="OrthoDB" id="948309at2"/>
<dbReference type="InterPro" id="IPR011990">
    <property type="entry name" value="TPR-like_helical_dom_sf"/>
</dbReference>
<feature type="transmembrane region" description="Helical" evidence="1">
    <location>
        <begin position="447"/>
        <end position="467"/>
    </location>
</feature>